<evidence type="ECO:0000313" key="2">
    <source>
        <dbReference type="EMBL" id="TDQ08211.1"/>
    </source>
</evidence>
<feature type="transmembrane region" description="Helical" evidence="1">
    <location>
        <begin position="97"/>
        <end position="113"/>
    </location>
</feature>
<protein>
    <recommendedName>
        <fullName evidence="4">DoxX-like protein</fullName>
    </recommendedName>
</protein>
<feature type="transmembrane region" description="Helical" evidence="1">
    <location>
        <begin position="73"/>
        <end position="91"/>
    </location>
</feature>
<keyword evidence="1" id="KW-0812">Transmembrane</keyword>
<feature type="transmembrane region" description="Helical" evidence="1">
    <location>
        <begin position="7"/>
        <end position="25"/>
    </location>
</feature>
<keyword evidence="1" id="KW-0472">Membrane</keyword>
<evidence type="ECO:0000256" key="1">
    <source>
        <dbReference type="SAM" id="Phobius"/>
    </source>
</evidence>
<gene>
    <name evidence="2" type="ORF">ATK78_2718</name>
</gene>
<proteinExistence type="predicted"/>
<sequence>MKIAVIIVRSLIGLLLLFASVSYFLNLVPQPELTGNMKIFNEGMAASGYLMTLVKITELICGIGFITGRFVTLANVVIFPIVINILLVHGFMAPEGLGAGIFLFLGVLFLAYYHRDNYRSLFVAKSFSPRQA</sequence>
<accession>A0A4R6SV32</accession>
<dbReference type="EMBL" id="SNYC01000005">
    <property type="protein sequence ID" value="TDQ08211.1"/>
    <property type="molecule type" value="Genomic_DNA"/>
</dbReference>
<dbReference type="OrthoDB" id="8161897at2"/>
<feature type="transmembrane region" description="Helical" evidence="1">
    <location>
        <begin position="45"/>
        <end position="66"/>
    </location>
</feature>
<name>A0A4R6SV32_9SPHI</name>
<dbReference type="AlphaFoldDB" id="A0A4R6SV32"/>
<keyword evidence="3" id="KW-1185">Reference proteome</keyword>
<dbReference type="RefSeq" id="WP_133576607.1">
    <property type="nucleotide sequence ID" value="NZ_SNYC01000005.1"/>
</dbReference>
<evidence type="ECO:0000313" key="3">
    <source>
        <dbReference type="Proteomes" id="UP000295620"/>
    </source>
</evidence>
<keyword evidence="1" id="KW-1133">Transmembrane helix</keyword>
<comment type="caution">
    <text evidence="2">The sequence shown here is derived from an EMBL/GenBank/DDBJ whole genome shotgun (WGS) entry which is preliminary data.</text>
</comment>
<dbReference type="Proteomes" id="UP000295620">
    <property type="component" value="Unassembled WGS sequence"/>
</dbReference>
<organism evidence="2 3">
    <name type="scientific">Pedobacter metabolipauper</name>
    <dbReference type="NCBI Taxonomy" id="425513"/>
    <lineage>
        <taxon>Bacteria</taxon>
        <taxon>Pseudomonadati</taxon>
        <taxon>Bacteroidota</taxon>
        <taxon>Sphingobacteriia</taxon>
        <taxon>Sphingobacteriales</taxon>
        <taxon>Sphingobacteriaceae</taxon>
        <taxon>Pedobacter</taxon>
    </lineage>
</organism>
<reference evidence="2 3" key="1">
    <citation type="submission" date="2019-03" db="EMBL/GenBank/DDBJ databases">
        <title>Genomic Encyclopedia of Archaeal and Bacterial Type Strains, Phase II (KMG-II): from individual species to whole genera.</title>
        <authorList>
            <person name="Goeker M."/>
        </authorList>
    </citation>
    <scope>NUCLEOTIDE SEQUENCE [LARGE SCALE GENOMIC DNA]</scope>
    <source>
        <strain evidence="2 3">DSM 19035</strain>
    </source>
</reference>
<evidence type="ECO:0008006" key="4">
    <source>
        <dbReference type="Google" id="ProtNLM"/>
    </source>
</evidence>